<feature type="transmembrane region" description="Helical" evidence="1">
    <location>
        <begin position="71"/>
        <end position="94"/>
    </location>
</feature>
<dbReference type="EMBL" id="BLLH01000011">
    <property type="protein sequence ID" value="GFH41270.1"/>
    <property type="molecule type" value="Genomic_DNA"/>
</dbReference>
<gene>
    <name evidence="2" type="ORF">Hs20B_16680</name>
</gene>
<keyword evidence="1" id="KW-0812">Transmembrane</keyword>
<comment type="caution">
    <text evidence="2">The sequence shown here is derived from an EMBL/GenBank/DDBJ whole genome shotgun (WGS) entry which is preliminary data.</text>
</comment>
<keyword evidence="1" id="KW-1133">Transmembrane helix</keyword>
<sequence length="112" mass="11806">MNNGFVVGDASGIFDRINTVLTNATQSITTIGTTGKTLLAAVAVVVFVLSLFFILFTFWKRRKPEGKQQHKLGGVFILALVALAFSTVTLIGTIQSGGSGVSKDIVTTITGE</sequence>
<evidence type="ECO:0000313" key="3">
    <source>
        <dbReference type="Proteomes" id="UP000475928"/>
    </source>
</evidence>
<keyword evidence="1" id="KW-0472">Membrane</keyword>
<accession>A0A6A0B7I9</accession>
<dbReference type="Proteomes" id="UP000475928">
    <property type="component" value="Unassembled WGS sequence"/>
</dbReference>
<evidence type="ECO:0000256" key="1">
    <source>
        <dbReference type="SAM" id="Phobius"/>
    </source>
</evidence>
<feature type="transmembrane region" description="Helical" evidence="1">
    <location>
        <begin position="38"/>
        <end position="59"/>
    </location>
</feature>
<evidence type="ECO:0000313" key="2">
    <source>
        <dbReference type="EMBL" id="GFH41270.1"/>
    </source>
</evidence>
<organism evidence="2 3">
    <name type="scientific">Pseudolactococcus insecticola</name>
    <dbReference type="NCBI Taxonomy" id="2709158"/>
    <lineage>
        <taxon>Bacteria</taxon>
        <taxon>Bacillati</taxon>
        <taxon>Bacillota</taxon>
        <taxon>Bacilli</taxon>
        <taxon>Lactobacillales</taxon>
        <taxon>Streptococcaceae</taxon>
        <taxon>Pseudolactococcus</taxon>
    </lineage>
</organism>
<reference evidence="2 3" key="1">
    <citation type="submission" date="2020-02" db="EMBL/GenBank/DDBJ databases">
        <title>Draft genome sequence of Lactococcus sp. Hs20B0-1.</title>
        <authorList>
            <person name="Noda S."/>
            <person name="Yuki M."/>
            <person name="Ohkuma M."/>
        </authorList>
    </citation>
    <scope>NUCLEOTIDE SEQUENCE [LARGE SCALE GENOMIC DNA]</scope>
    <source>
        <strain evidence="2 3">Hs20B0-1</strain>
    </source>
</reference>
<dbReference type="RefSeq" id="WP_172357569.1">
    <property type="nucleotide sequence ID" value="NZ_BLLH01000011.1"/>
</dbReference>
<name>A0A6A0B7I9_9LACT</name>
<proteinExistence type="predicted"/>
<keyword evidence="3" id="KW-1185">Reference proteome</keyword>
<protein>
    <submittedName>
        <fullName evidence="2">Uncharacterized protein</fullName>
    </submittedName>
</protein>
<dbReference type="AlphaFoldDB" id="A0A6A0B7I9"/>